<sequence>MARSNDKSLFDEFSESLAGQFSKDDLHVFPNEELFFFQRFDVRLEVADALQTFYRTHFGLQKFYNGLADLPFHLILSLIPDDTLKTTLEQKGLKVQFGFQPIRENPEPIAKLPSIDEPLIYNLLSKSDNDQQLILTFDDLFTYLSNIFGPKDFPTNLNAVLRNANTYIFLGAMFDKWYMHLLLKKLCAHEAYRAAAVTSLQHNALTFVMNNFSLGVIDLEPSVFINELHAKCQQEGILRSQRSGNTEEKDGRHSISSNYAVPIFISYARKDNLFKDDLKLKLFQLENSGRVKIWADDALRAGEEWSNEIAMQLKRSKIIILLISDYFLNSTYCYNIELKEALGLRQQRTDVHIVPVLVRATMFEDAAPLDKGLPLLKDLNFSPKDPGNDYQLIAVEDWAKPNHAWQQVATEIKRLLDEMNS</sequence>
<organism evidence="2 3">
    <name type="scientific">Spirosoma arboris</name>
    <dbReference type="NCBI Taxonomy" id="2682092"/>
    <lineage>
        <taxon>Bacteria</taxon>
        <taxon>Pseudomonadati</taxon>
        <taxon>Bacteroidota</taxon>
        <taxon>Cytophagia</taxon>
        <taxon>Cytophagales</taxon>
        <taxon>Cytophagaceae</taxon>
        <taxon>Spirosoma</taxon>
    </lineage>
</organism>
<dbReference type="Proteomes" id="UP000436006">
    <property type="component" value="Unassembled WGS sequence"/>
</dbReference>
<comment type="caution">
    <text evidence="2">The sequence shown here is derived from an EMBL/GenBank/DDBJ whole genome shotgun (WGS) entry which is preliminary data.</text>
</comment>
<dbReference type="PROSITE" id="PS50104">
    <property type="entry name" value="TIR"/>
    <property type="match status" value="1"/>
</dbReference>
<protein>
    <submittedName>
        <fullName evidence="2">TIR domain-containing protein</fullName>
    </submittedName>
</protein>
<evidence type="ECO:0000313" key="3">
    <source>
        <dbReference type="Proteomes" id="UP000436006"/>
    </source>
</evidence>
<evidence type="ECO:0000259" key="1">
    <source>
        <dbReference type="PROSITE" id="PS50104"/>
    </source>
</evidence>
<evidence type="ECO:0000313" key="2">
    <source>
        <dbReference type="EMBL" id="MVM33995.1"/>
    </source>
</evidence>
<dbReference type="SMART" id="SM00255">
    <property type="entry name" value="TIR"/>
    <property type="match status" value="1"/>
</dbReference>
<dbReference type="RefSeq" id="WP_157588703.1">
    <property type="nucleotide sequence ID" value="NZ_WPIN01000013.1"/>
</dbReference>
<dbReference type="Gene3D" id="3.40.50.10140">
    <property type="entry name" value="Toll/interleukin-1 receptor homology (TIR) domain"/>
    <property type="match status" value="1"/>
</dbReference>
<dbReference type="InterPro" id="IPR035897">
    <property type="entry name" value="Toll_tir_struct_dom_sf"/>
</dbReference>
<dbReference type="GO" id="GO:0007165">
    <property type="term" value="P:signal transduction"/>
    <property type="evidence" value="ECO:0007669"/>
    <property type="project" value="InterPro"/>
</dbReference>
<reference evidence="2 3" key="1">
    <citation type="submission" date="2019-12" db="EMBL/GenBank/DDBJ databases">
        <title>Spirosoma sp. HMF4905 genome sequencing and assembly.</title>
        <authorList>
            <person name="Kang H."/>
            <person name="Cha I."/>
            <person name="Kim H."/>
            <person name="Joh K."/>
        </authorList>
    </citation>
    <scope>NUCLEOTIDE SEQUENCE [LARGE SCALE GENOMIC DNA]</scope>
    <source>
        <strain evidence="2 3">HMF4905</strain>
    </source>
</reference>
<proteinExistence type="predicted"/>
<dbReference type="SUPFAM" id="SSF52200">
    <property type="entry name" value="Toll/Interleukin receptor TIR domain"/>
    <property type="match status" value="1"/>
</dbReference>
<dbReference type="InterPro" id="IPR000157">
    <property type="entry name" value="TIR_dom"/>
</dbReference>
<feature type="domain" description="TIR" evidence="1">
    <location>
        <begin position="259"/>
        <end position="416"/>
    </location>
</feature>
<gene>
    <name evidence="2" type="ORF">GO755_28430</name>
</gene>
<name>A0A7K1SJN7_9BACT</name>
<dbReference type="AlphaFoldDB" id="A0A7K1SJN7"/>
<dbReference type="Pfam" id="PF13676">
    <property type="entry name" value="TIR_2"/>
    <property type="match status" value="1"/>
</dbReference>
<keyword evidence="3" id="KW-1185">Reference proteome</keyword>
<accession>A0A7K1SJN7</accession>
<dbReference type="EMBL" id="WPIN01000013">
    <property type="protein sequence ID" value="MVM33995.1"/>
    <property type="molecule type" value="Genomic_DNA"/>
</dbReference>